<comment type="caution">
    <text evidence="5">The sequence shown here is derived from an EMBL/GenBank/DDBJ whole genome shotgun (WGS) entry which is preliminary data.</text>
</comment>
<evidence type="ECO:0000256" key="3">
    <source>
        <dbReference type="ARBA" id="ARBA00022833"/>
    </source>
</evidence>
<dbReference type="GO" id="GO:0051903">
    <property type="term" value="F:S-(hydroxymethyl)glutathione dehydrogenase [NAD(P)+] activity"/>
    <property type="evidence" value="ECO:0007669"/>
    <property type="project" value="TreeGrafter"/>
</dbReference>
<evidence type="ECO:0000256" key="2">
    <source>
        <dbReference type="ARBA" id="ARBA00022723"/>
    </source>
</evidence>
<keyword evidence="2" id="KW-0479">Metal-binding</keyword>
<dbReference type="GO" id="GO:0046294">
    <property type="term" value="P:formaldehyde catabolic process"/>
    <property type="evidence" value="ECO:0007669"/>
    <property type="project" value="TreeGrafter"/>
</dbReference>
<keyword evidence="6" id="KW-1185">Reference proteome</keyword>
<sequence>MRVSDQLFRVSDATTFYLQQQVITVWCHDQTRTRDMSLLRLRAAWEAGKPLVIEEVEVAPPQANEVRLKILFTALCHTDVYFWEAKGQSPIFPGIFPHYAGGYIDEIVGEGVTHMQPGDLGTVPFLCSLGSALTVSLRKATCATTLGSTLNVESCLTISNRYSPSFGNQSTILLGPPPSVNTLLFMWVVLQRSTQKHHLRKSACLDVEFPQSAEGASLSGASRIIDADLNQNKFEEGSLQILSCVSSLNSHYQIISEMICGGVDQSVEYTGSHGVHPELELEKFITLFRHQQGIRVYAAG</sequence>
<organism evidence="5 6">
    <name type="scientific">Trapa incisa</name>
    <dbReference type="NCBI Taxonomy" id="236973"/>
    <lineage>
        <taxon>Eukaryota</taxon>
        <taxon>Viridiplantae</taxon>
        <taxon>Streptophyta</taxon>
        <taxon>Embryophyta</taxon>
        <taxon>Tracheophyta</taxon>
        <taxon>Spermatophyta</taxon>
        <taxon>Magnoliopsida</taxon>
        <taxon>eudicotyledons</taxon>
        <taxon>Gunneridae</taxon>
        <taxon>Pentapetalae</taxon>
        <taxon>rosids</taxon>
        <taxon>malvids</taxon>
        <taxon>Myrtales</taxon>
        <taxon>Lythraceae</taxon>
        <taxon>Trapa</taxon>
    </lineage>
</organism>
<dbReference type="GO" id="GO:0005829">
    <property type="term" value="C:cytosol"/>
    <property type="evidence" value="ECO:0007669"/>
    <property type="project" value="TreeGrafter"/>
</dbReference>
<protein>
    <recommendedName>
        <fullName evidence="4">Alcohol dehydrogenase-like N-terminal domain-containing protein</fullName>
    </recommendedName>
</protein>
<comment type="subunit">
    <text evidence="1">Homodimer.</text>
</comment>
<keyword evidence="3" id="KW-0862">Zinc</keyword>
<dbReference type="PANTHER" id="PTHR43880:SF26">
    <property type="entry name" value="ALCOHOL DEHYDROGENASE CLASS-P"/>
    <property type="match status" value="1"/>
</dbReference>
<dbReference type="Pfam" id="PF08240">
    <property type="entry name" value="ADH_N"/>
    <property type="match status" value="1"/>
</dbReference>
<dbReference type="Gene3D" id="3.40.50.720">
    <property type="entry name" value="NAD(P)-binding Rossmann-like Domain"/>
    <property type="match status" value="1"/>
</dbReference>
<dbReference type="GO" id="GO:0008270">
    <property type="term" value="F:zinc ion binding"/>
    <property type="evidence" value="ECO:0007669"/>
    <property type="project" value="TreeGrafter"/>
</dbReference>
<name>A0AAN7PPR6_9MYRT</name>
<feature type="domain" description="Alcohol dehydrogenase-like N-terminal" evidence="4">
    <location>
        <begin position="63"/>
        <end position="128"/>
    </location>
</feature>
<reference evidence="5 6" key="1">
    <citation type="journal article" date="2023" name="Hortic Res">
        <title>Pangenome of water caltrop reveals structural variations and asymmetric subgenome divergence after allopolyploidization.</title>
        <authorList>
            <person name="Zhang X."/>
            <person name="Chen Y."/>
            <person name="Wang L."/>
            <person name="Yuan Y."/>
            <person name="Fang M."/>
            <person name="Shi L."/>
            <person name="Lu R."/>
            <person name="Comes H.P."/>
            <person name="Ma Y."/>
            <person name="Chen Y."/>
            <person name="Huang G."/>
            <person name="Zhou Y."/>
            <person name="Zheng Z."/>
            <person name="Qiu Y."/>
        </authorList>
    </citation>
    <scope>NUCLEOTIDE SEQUENCE [LARGE SCALE GENOMIC DNA]</scope>
    <source>
        <tissue evidence="5">Roots</tissue>
    </source>
</reference>
<proteinExistence type="predicted"/>
<accession>A0AAN7PPR6</accession>
<dbReference type="InterPro" id="IPR013154">
    <property type="entry name" value="ADH-like_N"/>
</dbReference>
<evidence type="ECO:0000256" key="1">
    <source>
        <dbReference type="ARBA" id="ARBA00011738"/>
    </source>
</evidence>
<evidence type="ECO:0000313" key="5">
    <source>
        <dbReference type="EMBL" id="KAK4751966.1"/>
    </source>
</evidence>
<gene>
    <name evidence="5" type="ORF">SAY87_020764</name>
</gene>
<dbReference type="SUPFAM" id="SSF50129">
    <property type="entry name" value="GroES-like"/>
    <property type="match status" value="1"/>
</dbReference>
<evidence type="ECO:0000259" key="4">
    <source>
        <dbReference type="Pfam" id="PF08240"/>
    </source>
</evidence>
<evidence type="ECO:0000313" key="6">
    <source>
        <dbReference type="Proteomes" id="UP001345219"/>
    </source>
</evidence>
<dbReference type="Proteomes" id="UP001345219">
    <property type="component" value="Chromosome 16"/>
</dbReference>
<dbReference type="PANTHER" id="PTHR43880">
    <property type="entry name" value="ALCOHOL DEHYDROGENASE"/>
    <property type="match status" value="1"/>
</dbReference>
<dbReference type="Gene3D" id="3.90.180.10">
    <property type="entry name" value="Medium-chain alcohol dehydrogenases, catalytic domain"/>
    <property type="match status" value="1"/>
</dbReference>
<dbReference type="InterPro" id="IPR011032">
    <property type="entry name" value="GroES-like_sf"/>
</dbReference>
<dbReference type="AlphaFoldDB" id="A0AAN7PPR6"/>
<dbReference type="EMBL" id="JAXIOK010000016">
    <property type="protein sequence ID" value="KAK4751966.1"/>
    <property type="molecule type" value="Genomic_DNA"/>
</dbReference>